<feature type="signal peptide" evidence="2">
    <location>
        <begin position="1"/>
        <end position="20"/>
    </location>
</feature>
<keyword evidence="5" id="KW-1185">Reference proteome</keyword>
<feature type="chain" id="PRO_5046948909" evidence="2">
    <location>
        <begin position="21"/>
        <end position="669"/>
    </location>
</feature>
<dbReference type="GO" id="GO:0016787">
    <property type="term" value="F:hydrolase activity"/>
    <property type="evidence" value="ECO:0007669"/>
    <property type="project" value="UniProtKB-KW"/>
</dbReference>
<evidence type="ECO:0000259" key="3">
    <source>
        <dbReference type="Pfam" id="PF00144"/>
    </source>
</evidence>
<dbReference type="Proteomes" id="UP001595444">
    <property type="component" value="Unassembled WGS sequence"/>
</dbReference>
<dbReference type="PROSITE" id="PS51257">
    <property type="entry name" value="PROKAR_LIPOPROTEIN"/>
    <property type="match status" value="1"/>
</dbReference>
<keyword evidence="1" id="KW-0472">Membrane</keyword>
<keyword evidence="1" id="KW-1133">Transmembrane helix</keyword>
<protein>
    <submittedName>
        <fullName evidence="4">Serine hydrolase domain-containing protein</fullName>
        <ecNumber evidence="4">3.-.-.-</ecNumber>
    </submittedName>
</protein>
<dbReference type="InterPro" id="IPR012338">
    <property type="entry name" value="Beta-lactam/transpept-like"/>
</dbReference>
<keyword evidence="4" id="KW-0378">Hydrolase</keyword>
<dbReference type="PANTHER" id="PTHR46825">
    <property type="entry name" value="D-ALANYL-D-ALANINE-CARBOXYPEPTIDASE/ENDOPEPTIDASE AMPH"/>
    <property type="match status" value="1"/>
</dbReference>
<dbReference type="EC" id="3.-.-.-" evidence="4"/>
<evidence type="ECO:0000313" key="5">
    <source>
        <dbReference type="Proteomes" id="UP001595444"/>
    </source>
</evidence>
<feature type="domain" description="Beta-lactamase-related" evidence="3">
    <location>
        <begin position="70"/>
        <end position="386"/>
    </location>
</feature>
<gene>
    <name evidence="4" type="ORF">ACFOKA_14915</name>
</gene>
<reference evidence="5" key="1">
    <citation type="journal article" date="2019" name="Int. J. Syst. Evol. Microbiol.">
        <title>The Global Catalogue of Microorganisms (GCM) 10K type strain sequencing project: providing services to taxonomists for standard genome sequencing and annotation.</title>
        <authorList>
            <consortium name="The Broad Institute Genomics Platform"/>
            <consortium name="The Broad Institute Genome Sequencing Center for Infectious Disease"/>
            <person name="Wu L."/>
            <person name="Ma J."/>
        </authorList>
    </citation>
    <scope>NUCLEOTIDE SEQUENCE [LARGE SCALE GENOMIC DNA]</scope>
    <source>
        <strain evidence="5">KCTC 62164</strain>
    </source>
</reference>
<dbReference type="InterPro" id="IPR001466">
    <property type="entry name" value="Beta-lactam-related"/>
</dbReference>
<evidence type="ECO:0000313" key="4">
    <source>
        <dbReference type="EMBL" id="MFC3053202.1"/>
    </source>
</evidence>
<dbReference type="Gene3D" id="3.40.710.10">
    <property type="entry name" value="DD-peptidase/beta-lactamase superfamily"/>
    <property type="match status" value="1"/>
</dbReference>
<evidence type="ECO:0000256" key="1">
    <source>
        <dbReference type="SAM" id="Phobius"/>
    </source>
</evidence>
<sequence>MYKLITTVIFCWLLGFGCNAETPEFTTPPALASDQAILVASTDDIPTHIENPKLTKMDVDVWLDGFVPSRIKRSDVAGAIVVIVKDGLILTQRGYGYADIAAGLKVDAETTLFRPGSTSKLMTWTAVMQQVEQSTIDLDHDINTYLDFEVPSFHDEPITMRNLMTHTPGFQEQLKDLLLFDPRGRMALAEFLKNETPPRVYKPGQVPSYSNYGAALAGYIVQRVSGQSFEDYIEDHIFHPLSMSYASFRQPLPPALQVSMSRGYDLASSSPKAYEMFPAPAGSAAMTGPDMAKFMIAHLQGGEYRGVRILKPETARMMHDNPFTTISPKLNRMQLGFYSMDRNGHRIIGHDGDTRFFHSAVQLFPEDGVGIFVSFNSVGRDGGSRAIRTDLLHGFADRYFPGSIGGDNAVPDTAHRDGMLIAGRYSSAQRWQVGYASLLDLVTQSVVTVDDFGRITASAIVGENGQLKQFEEVEPFLWREVGGTTLLGAKVVDEKVTMWSYGDTAPIGAFLPVPVWRSAGWINPLLLLSIGVLLLALLLQPIVALLRRWYAIKPAINDLRLPRRLWVQGSIAGAVLLMLGWLGTIGWIVSEFSFTSALDPWICVLQILSFIVFPLAALMSLWYMCASFVAFKGWQKGLVCAWNIMRMLSCATLLYVAIVFDLIGTSLAL</sequence>
<name>A0ABV7D9A9_9PROT</name>
<dbReference type="RefSeq" id="WP_194212957.1">
    <property type="nucleotide sequence ID" value="NZ_CP061205.1"/>
</dbReference>
<feature type="transmembrane region" description="Helical" evidence="1">
    <location>
        <begin position="601"/>
        <end position="623"/>
    </location>
</feature>
<dbReference type="EMBL" id="JBHRSL010000012">
    <property type="protein sequence ID" value="MFC3053202.1"/>
    <property type="molecule type" value="Genomic_DNA"/>
</dbReference>
<dbReference type="PANTHER" id="PTHR46825:SF9">
    <property type="entry name" value="BETA-LACTAMASE-RELATED DOMAIN-CONTAINING PROTEIN"/>
    <property type="match status" value="1"/>
</dbReference>
<dbReference type="SUPFAM" id="SSF56601">
    <property type="entry name" value="beta-lactamase/transpeptidase-like"/>
    <property type="match status" value="1"/>
</dbReference>
<proteinExistence type="predicted"/>
<organism evidence="4 5">
    <name type="scientific">Kordiimonas pumila</name>
    <dbReference type="NCBI Taxonomy" id="2161677"/>
    <lineage>
        <taxon>Bacteria</taxon>
        <taxon>Pseudomonadati</taxon>
        <taxon>Pseudomonadota</taxon>
        <taxon>Alphaproteobacteria</taxon>
        <taxon>Kordiimonadales</taxon>
        <taxon>Kordiimonadaceae</taxon>
        <taxon>Kordiimonas</taxon>
    </lineage>
</organism>
<feature type="transmembrane region" description="Helical" evidence="1">
    <location>
        <begin position="644"/>
        <end position="663"/>
    </location>
</feature>
<dbReference type="Pfam" id="PF00144">
    <property type="entry name" value="Beta-lactamase"/>
    <property type="match status" value="1"/>
</dbReference>
<comment type="caution">
    <text evidence="4">The sequence shown here is derived from an EMBL/GenBank/DDBJ whole genome shotgun (WGS) entry which is preliminary data.</text>
</comment>
<dbReference type="InterPro" id="IPR050491">
    <property type="entry name" value="AmpC-like"/>
</dbReference>
<evidence type="ECO:0000256" key="2">
    <source>
        <dbReference type="SAM" id="SignalP"/>
    </source>
</evidence>
<accession>A0ABV7D9A9</accession>
<keyword evidence="1" id="KW-0812">Transmembrane</keyword>
<feature type="transmembrane region" description="Helical" evidence="1">
    <location>
        <begin position="521"/>
        <end position="545"/>
    </location>
</feature>
<feature type="transmembrane region" description="Helical" evidence="1">
    <location>
        <begin position="565"/>
        <end position="589"/>
    </location>
</feature>
<keyword evidence="2" id="KW-0732">Signal</keyword>